<protein>
    <submittedName>
        <fullName evidence="1">Uncharacterized protein</fullName>
    </submittedName>
</protein>
<dbReference type="AlphaFoldDB" id="A0AA43GTM5"/>
<name>A0AA43GTM5_9CYAN</name>
<accession>A0AA43GTM5</accession>
<dbReference type="Proteomes" id="UP001159387">
    <property type="component" value="Unassembled WGS sequence"/>
</dbReference>
<gene>
    <name evidence="1" type="ORF">NWP17_13545</name>
</gene>
<comment type="caution">
    <text evidence="1">The sequence shown here is derived from an EMBL/GenBank/DDBJ whole genome shotgun (WGS) entry which is preliminary data.</text>
</comment>
<evidence type="ECO:0000313" key="1">
    <source>
        <dbReference type="EMBL" id="MDH6061448.1"/>
    </source>
</evidence>
<proteinExistence type="predicted"/>
<sequence>MTFSDLVEAIKCFSTKEKLHIQLFLQEYLREERQEEISQNLQAAKQEKKNGEL</sequence>
<organism evidence="1 2">
    <name type="scientific">Chrysosporum bergii ANA360D</name>
    <dbReference type="NCBI Taxonomy" id="617107"/>
    <lineage>
        <taxon>Bacteria</taxon>
        <taxon>Bacillati</taxon>
        <taxon>Cyanobacteriota</taxon>
        <taxon>Cyanophyceae</taxon>
        <taxon>Nostocales</taxon>
        <taxon>Nodulariaceae</taxon>
        <taxon>Chrysosporum</taxon>
    </lineage>
</organism>
<reference evidence="1 2" key="1">
    <citation type="journal article" date="2023" name="J. Phycol.">
        <title>Chrysosporum ovalisporum is synonymous with the true-branching cyanobacterium Umezakia natans (Nostocales/Aphanizomenonaceae).</title>
        <authorList>
            <person name="McGregor G.B."/>
            <person name="Sendall B.C."/>
            <person name="Niiyama Y."/>
            <person name="Tuji A."/>
            <person name="Willis A."/>
        </authorList>
    </citation>
    <scope>NUCLEOTIDE SEQUENCE [LARGE SCALE GENOMIC DNA]</scope>
    <source>
        <strain evidence="1 2">ANA360D</strain>
    </source>
</reference>
<evidence type="ECO:0000313" key="2">
    <source>
        <dbReference type="Proteomes" id="UP001159387"/>
    </source>
</evidence>
<dbReference type="RefSeq" id="WP_280655414.1">
    <property type="nucleotide sequence ID" value="NZ_JANQDH010000090.1"/>
</dbReference>
<dbReference type="EMBL" id="JANQDH010000090">
    <property type="protein sequence ID" value="MDH6061448.1"/>
    <property type="molecule type" value="Genomic_DNA"/>
</dbReference>
<keyword evidence="2" id="KW-1185">Reference proteome</keyword>